<dbReference type="Proteomes" id="UP000818624">
    <property type="component" value="Chromosome 4"/>
</dbReference>
<dbReference type="PROSITE" id="PS50073">
    <property type="entry name" value="COPPER_FIST_2"/>
    <property type="match status" value="1"/>
</dbReference>
<keyword evidence="6" id="KW-0804">Transcription</keyword>
<feature type="region of interest" description="Disordered" evidence="8">
    <location>
        <begin position="80"/>
        <end position="114"/>
    </location>
</feature>
<keyword evidence="3" id="KW-0862">Zinc</keyword>
<feature type="region of interest" description="Disordered" evidence="8">
    <location>
        <begin position="305"/>
        <end position="336"/>
    </location>
</feature>
<dbReference type="InterPro" id="IPR051763">
    <property type="entry name" value="Copper_Homeo_Regul"/>
</dbReference>
<evidence type="ECO:0000256" key="5">
    <source>
        <dbReference type="ARBA" id="ARBA00023015"/>
    </source>
</evidence>
<dbReference type="Pfam" id="PF00649">
    <property type="entry name" value="Copper-fist"/>
    <property type="match status" value="1"/>
</dbReference>
<comment type="subcellular location">
    <subcellularLocation>
        <location evidence="1">Nucleus</location>
    </subcellularLocation>
</comment>
<evidence type="ECO:0000256" key="6">
    <source>
        <dbReference type="ARBA" id="ARBA00023163"/>
    </source>
</evidence>
<dbReference type="InterPro" id="IPR001083">
    <property type="entry name" value="Cu_fist_DNA-bd_dom"/>
</dbReference>
<protein>
    <recommendedName>
        <fullName evidence="9">Copper-fist domain-containing protein</fullName>
    </recommendedName>
</protein>
<keyword evidence="2" id="KW-0479">Metal-binding</keyword>
<keyword evidence="11" id="KW-1185">Reference proteome</keyword>
<keyword evidence="5" id="KW-0805">Transcription regulation</keyword>
<dbReference type="InterPro" id="IPR036395">
    <property type="entry name" value="Cu_fist_DNA-bd_dom_sf"/>
</dbReference>
<evidence type="ECO:0000256" key="4">
    <source>
        <dbReference type="ARBA" id="ARBA00023008"/>
    </source>
</evidence>
<dbReference type="Gene3D" id="3.90.430.10">
    <property type="entry name" value="Copper fist DNA-binding domain"/>
    <property type="match status" value="1"/>
</dbReference>
<evidence type="ECO:0000256" key="2">
    <source>
        <dbReference type="ARBA" id="ARBA00022723"/>
    </source>
</evidence>
<evidence type="ECO:0000256" key="3">
    <source>
        <dbReference type="ARBA" id="ARBA00022833"/>
    </source>
</evidence>
<name>A0ABY8EU33_MALFU</name>
<keyword evidence="4" id="KW-0186">Copper</keyword>
<dbReference type="SUPFAM" id="SSF57879">
    <property type="entry name" value="Zinc domain conserved in yeast copper-regulated transcription factors"/>
    <property type="match status" value="1"/>
</dbReference>
<dbReference type="SMART" id="SM00412">
    <property type="entry name" value="Cu_FIST"/>
    <property type="match status" value="1"/>
</dbReference>
<dbReference type="EMBL" id="CP046237">
    <property type="protein sequence ID" value="WFD49062.1"/>
    <property type="molecule type" value="Genomic_DNA"/>
</dbReference>
<sequence length="336" mass="35945">MPTPEPPPPTEPPVKLACATCIQGHRASTCKHQDGSKGPLLVVKRRGRPLSQCQACREKRFKTGRHTRCICDAKPRSQRSNATATTNASNASTTTTTTKAPTADVPDSSARSASSPLSFANLLNPCRCKRTGICTCCDTNAFYSVCSKDECGSACNSCGPSAECKKPIVQAHASKLPLPPIAPKPEPKAEPESPVRTTLPPLQFPQTASVSGSCCARREAADEAYVPNKRRREDTMNLLAQAADMSRPYVPPCTCGPVCRCAGCLKHTQGRPYTAALAERPNERMRDCNSCVACDIQLRNPSGIPSVDRWISSESMPRGSPASTAPSSYLSLSRPV</sequence>
<evidence type="ECO:0000259" key="9">
    <source>
        <dbReference type="PROSITE" id="PS50073"/>
    </source>
</evidence>
<evidence type="ECO:0000256" key="1">
    <source>
        <dbReference type="ARBA" id="ARBA00004123"/>
    </source>
</evidence>
<keyword evidence="7" id="KW-0539">Nucleus</keyword>
<reference evidence="10 11" key="1">
    <citation type="journal article" date="2020" name="Elife">
        <title>Loss of centromere function drives karyotype evolution in closely related Malassezia species.</title>
        <authorList>
            <person name="Sankaranarayanan S.R."/>
            <person name="Ianiri G."/>
            <person name="Coelho M.A."/>
            <person name="Reza M.H."/>
            <person name="Thimmappa B.C."/>
            <person name="Ganguly P."/>
            <person name="Vadnala R.N."/>
            <person name="Sun S."/>
            <person name="Siddharthan R."/>
            <person name="Tellgren-Roth C."/>
            <person name="Dawson T.L."/>
            <person name="Heitman J."/>
            <person name="Sanyal K."/>
        </authorList>
    </citation>
    <scope>NUCLEOTIDE SEQUENCE [LARGE SCALE GENOMIC DNA]</scope>
    <source>
        <strain evidence="10">CBS14141</strain>
    </source>
</reference>
<evidence type="ECO:0000256" key="7">
    <source>
        <dbReference type="ARBA" id="ARBA00023242"/>
    </source>
</evidence>
<gene>
    <name evidence="10" type="ORF">GLX27_003739</name>
</gene>
<feature type="region of interest" description="Disordered" evidence="8">
    <location>
        <begin position="176"/>
        <end position="202"/>
    </location>
</feature>
<accession>A0ABY8EU33</accession>
<evidence type="ECO:0000313" key="10">
    <source>
        <dbReference type="EMBL" id="WFD49062.1"/>
    </source>
</evidence>
<organism evidence="10 11">
    <name type="scientific">Malassezia furfur</name>
    <name type="common">Pityriasis versicolor infection agent</name>
    <name type="synonym">Pityrosporum furfur</name>
    <dbReference type="NCBI Taxonomy" id="55194"/>
    <lineage>
        <taxon>Eukaryota</taxon>
        <taxon>Fungi</taxon>
        <taxon>Dikarya</taxon>
        <taxon>Basidiomycota</taxon>
        <taxon>Ustilaginomycotina</taxon>
        <taxon>Malasseziomycetes</taxon>
        <taxon>Malasseziales</taxon>
        <taxon>Malasseziaceae</taxon>
        <taxon>Malassezia</taxon>
    </lineage>
</organism>
<dbReference type="PANTHER" id="PTHR28088:SF5">
    <property type="entry name" value="TRANSCRIPTIONAL ACTIVATOR HAA1-RELATED"/>
    <property type="match status" value="1"/>
</dbReference>
<feature type="compositionally biased region" description="Polar residues" evidence="8">
    <location>
        <begin position="321"/>
        <end position="336"/>
    </location>
</feature>
<dbReference type="SMART" id="SM01090">
    <property type="entry name" value="Copper-fist"/>
    <property type="match status" value="1"/>
</dbReference>
<feature type="domain" description="Copper-fist" evidence="9">
    <location>
        <begin position="14"/>
        <end position="50"/>
    </location>
</feature>
<dbReference type="PANTHER" id="PTHR28088">
    <property type="entry name" value="TRANSCRIPTIONAL ACTIVATOR HAA1-RELATED"/>
    <property type="match status" value="1"/>
</dbReference>
<evidence type="ECO:0000313" key="11">
    <source>
        <dbReference type="Proteomes" id="UP000818624"/>
    </source>
</evidence>
<evidence type="ECO:0000256" key="8">
    <source>
        <dbReference type="SAM" id="MobiDB-lite"/>
    </source>
</evidence>
<proteinExistence type="predicted"/>